<reference evidence="2 3" key="1">
    <citation type="submission" date="2020-02" db="EMBL/GenBank/DDBJ databases">
        <title>Draft genome sequence of Haematococcus lacustris strain NIES-144.</title>
        <authorList>
            <person name="Morimoto D."/>
            <person name="Nakagawa S."/>
            <person name="Yoshida T."/>
            <person name="Sawayama S."/>
        </authorList>
    </citation>
    <scope>NUCLEOTIDE SEQUENCE [LARGE SCALE GENOMIC DNA]</scope>
    <source>
        <strain evidence="2 3">NIES-144</strain>
    </source>
</reference>
<protein>
    <submittedName>
        <fullName evidence="2">Golgin candidate 5</fullName>
    </submittedName>
</protein>
<proteinExistence type="predicted"/>
<name>A0A699ZXX6_HAELA</name>
<organism evidence="2 3">
    <name type="scientific">Haematococcus lacustris</name>
    <name type="common">Green alga</name>
    <name type="synonym">Haematococcus pluvialis</name>
    <dbReference type="NCBI Taxonomy" id="44745"/>
    <lineage>
        <taxon>Eukaryota</taxon>
        <taxon>Viridiplantae</taxon>
        <taxon>Chlorophyta</taxon>
        <taxon>core chlorophytes</taxon>
        <taxon>Chlorophyceae</taxon>
        <taxon>CS clade</taxon>
        <taxon>Chlamydomonadales</taxon>
        <taxon>Haematococcaceae</taxon>
        <taxon>Haematococcus</taxon>
    </lineage>
</organism>
<dbReference type="AlphaFoldDB" id="A0A699ZXX6"/>
<feature type="coiled-coil region" evidence="1">
    <location>
        <begin position="70"/>
        <end position="132"/>
    </location>
</feature>
<evidence type="ECO:0000313" key="2">
    <source>
        <dbReference type="EMBL" id="GFH23128.1"/>
    </source>
</evidence>
<accession>A0A699ZXX6</accession>
<dbReference type="EMBL" id="BLLF01002198">
    <property type="protein sequence ID" value="GFH23128.1"/>
    <property type="molecule type" value="Genomic_DNA"/>
</dbReference>
<sequence length="132" mass="14399">MSIQELEHKLAALSAVNRALKLENEQLRRKLEDSETGKMSGMWYLPEPFCQASSPASWMLLSEDEVEDLKEEFQARLGAADRTIASLQDDKSKLQASLAAALAGGSHQGAQLQALQATVDSLAREGEGLSRK</sequence>
<evidence type="ECO:0000256" key="1">
    <source>
        <dbReference type="SAM" id="Coils"/>
    </source>
</evidence>
<comment type="caution">
    <text evidence="2">The sequence shown here is derived from an EMBL/GenBank/DDBJ whole genome shotgun (WGS) entry which is preliminary data.</text>
</comment>
<feature type="non-terminal residue" evidence="2">
    <location>
        <position position="132"/>
    </location>
</feature>
<feature type="coiled-coil region" evidence="1">
    <location>
        <begin position="3"/>
        <end position="37"/>
    </location>
</feature>
<dbReference type="Proteomes" id="UP000485058">
    <property type="component" value="Unassembled WGS sequence"/>
</dbReference>
<gene>
    <name evidence="2" type="ORF">HaLaN_20691</name>
</gene>
<evidence type="ECO:0000313" key="3">
    <source>
        <dbReference type="Proteomes" id="UP000485058"/>
    </source>
</evidence>
<keyword evidence="3" id="KW-1185">Reference proteome</keyword>
<keyword evidence="1" id="KW-0175">Coiled coil</keyword>